<evidence type="ECO:0000256" key="2">
    <source>
        <dbReference type="ARBA" id="ARBA00022723"/>
    </source>
</evidence>
<feature type="active site" evidence="8">
    <location>
        <position position="355"/>
    </location>
</feature>
<feature type="binding site" evidence="8">
    <location>
        <position position="364"/>
    </location>
    <ligand>
        <name>Zn(2+)</name>
        <dbReference type="ChEBI" id="CHEBI:29105"/>
        <note>catalytic</note>
    </ligand>
</feature>
<dbReference type="Gene3D" id="3.40.390.10">
    <property type="entry name" value="Collagenase (Catalytic Domain)"/>
    <property type="match status" value="1"/>
</dbReference>
<protein>
    <submittedName>
        <fullName evidence="9">Peptidase M12B domain-containing protein</fullName>
    </submittedName>
</protein>
<keyword evidence="6" id="KW-1015">Disulfide bond</keyword>
<dbReference type="Pfam" id="PF17771">
    <property type="entry name" value="ADAMTS_CR_2"/>
    <property type="match status" value="1"/>
</dbReference>
<evidence type="ECO:0000256" key="3">
    <source>
        <dbReference type="ARBA" id="ARBA00022801"/>
    </source>
</evidence>
<dbReference type="InterPro" id="IPR041645">
    <property type="entry name" value="ADAMTS_CR_2"/>
</dbReference>
<name>T1I519_RHOPR</name>
<evidence type="ECO:0000256" key="7">
    <source>
        <dbReference type="ARBA" id="ARBA00023180"/>
    </source>
</evidence>
<dbReference type="SUPFAM" id="SSF55486">
    <property type="entry name" value="Metalloproteases ('zincins'), catalytic domain"/>
    <property type="match status" value="1"/>
</dbReference>
<organism evidence="9 10">
    <name type="scientific">Rhodnius prolixus</name>
    <name type="common">Triatomid bug</name>
    <dbReference type="NCBI Taxonomy" id="13249"/>
    <lineage>
        <taxon>Eukaryota</taxon>
        <taxon>Metazoa</taxon>
        <taxon>Ecdysozoa</taxon>
        <taxon>Arthropoda</taxon>
        <taxon>Hexapoda</taxon>
        <taxon>Insecta</taxon>
        <taxon>Pterygota</taxon>
        <taxon>Neoptera</taxon>
        <taxon>Paraneoptera</taxon>
        <taxon>Hemiptera</taxon>
        <taxon>Heteroptera</taxon>
        <taxon>Panheteroptera</taxon>
        <taxon>Cimicomorpha</taxon>
        <taxon>Reduviidae</taxon>
        <taxon>Triatominae</taxon>
        <taxon>Rhodnius</taxon>
    </lineage>
</organism>
<dbReference type="PROSITE" id="PS50215">
    <property type="entry name" value="ADAM_MEPRO"/>
    <property type="match status" value="1"/>
</dbReference>
<keyword evidence="10" id="KW-1185">Reference proteome</keyword>
<keyword evidence="5" id="KW-0482">Metalloprotease</keyword>
<dbReference type="STRING" id="13249.T1I519"/>
<sequence>MAAEKKEEGSVNCRSYVCMMYVSDSSATISKKRQVPSTEFETPYEVVYISKRSHPIYEIPAFGQCERLAGKLAQTASNSSILRRLNTLLILVFNKMSFRMIYGFVFLEFAVIEITPLNEAVPTFEGYPHVIKMIKLEYNIWSKLVGFDKRGHNKIPVMDENLNLEQVQGEYTHIDEKRAGTKGPNLEVGIYLDEAGYNLFAPYFKNDNTQLKDMLLAYINGVSTVQALYHHPSAGTKLDLVLVNMEILKKQPSDLPHYSGERSSLLDSFCAFNEKHNPPKDDDPKHWDIGIYLSGLDFFSVDNGRRNNVTMGLSAVGGICSAKYSCVIAELGTSNVLGRPYPSAGFTSVYVLAHEIGHNLGMHHDSSSNSCPKDGFIMSPSRGVAGETVWSACSAQVLKQLSKTAKCLYETSKAGAKFNHMKFKEKPGAVWGTKKQCEILLKDRDAKSRKAEKSEAVCQGLQCETVHRSGVFLAGPALEGTACGKNKWCHGGECVEKRK</sequence>
<dbReference type="GO" id="GO:0004222">
    <property type="term" value="F:metalloendopeptidase activity"/>
    <property type="evidence" value="ECO:0007669"/>
    <property type="project" value="InterPro"/>
</dbReference>
<feature type="binding site" evidence="8">
    <location>
        <position position="354"/>
    </location>
    <ligand>
        <name>Zn(2+)</name>
        <dbReference type="ChEBI" id="CHEBI:29105"/>
        <note>catalytic</note>
    </ligand>
</feature>
<dbReference type="VEuPathDB" id="VectorBase:RPRC011388"/>
<keyword evidence="1" id="KW-0645">Protease</keyword>
<dbReference type="EMBL" id="ACPB03011735">
    <property type="status" value="NOT_ANNOTATED_CDS"/>
    <property type="molecule type" value="Genomic_DNA"/>
</dbReference>
<dbReference type="Proteomes" id="UP000015103">
    <property type="component" value="Unassembled WGS sequence"/>
</dbReference>
<comment type="caution">
    <text evidence="8">Lacks conserved residue(s) required for the propagation of feature annotation.</text>
</comment>
<proteinExistence type="predicted"/>
<keyword evidence="3" id="KW-0378">Hydrolase</keyword>
<dbReference type="InterPro" id="IPR024079">
    <property type="entry name" value="MetalloPept_cat_dom_sf"/>
</dbReference>
<dbReference type="Pfam" id="PF01421">
    <property type="entry name" value="Reprolysin"/>
    <property type="match status" value="1"/>
</dbReference>
<feature type="binding site" evidence="8">
    <location>
        <position position="358"/>
    </location>
    <ligand>
        <name>Zn(2+)</name>
        <dbReference type="ChEBI" id="CHEBI:29105"/>
        <note>catalytic</note>
    </ligand>
</feature>
<dbReference type="InterPro" id="IPR001590">
    <property type="entry name" value="Peptidase_M12B"/>
</dbReference>
<dbReference type="OMA" id="WSEYSHE"/>
<evidence type="ECO:0000256" key="8">
    <source>
        <dbReference type="PROSITE-ProRule" id="PRU00276"/>
    </source>
</evidence>
<dbReference type="eggNOG" id="KOG3538">
    <property type="taxonomic scope" value="Eukaryota"/>
</dbReference>
<keyword evidence="7" id="KW-0325">Glycoprotein</keyword>
<dbReference type="InParanoid" id="T1I519"/>
<dbReference type="Gene3D" id="3.40.1620.60">
    <property type="match status" value="1"/>
</dbReference>
<dbReference type="HOGENOM" id="CLU_546691_0_0_1"/>
<evidence type="ECO:0000313" key="10">
    <source>
        <dbReference type="Proteomes" id="UP000015103"/>
    </source>
</evidence>
<evidence type="ECO:0000256" key="5">
    <source>
        <dbReference type="ARBA" id="ARBA00023049"/>
    </source>
</evidence>
<dbReference type="GO" id="GO:0046872">
    <property type="term" value="F:metal ion binding"/>
    <property type="evidence" value="ECO:0007669"/>
    <property type="project" value="UniProtKB-KW"/>
</dbReference>
<reference evidence="9" key="1">
    <citation type="submission" date="2015-05" db="UniProtKB">
        <authorList>
            <consortium name="EnsemblMetazoa"/>
        </authorList>
    </citation>
    <scope>IDENTIFICATION</scope>
</reference>
<accession>T1I519</accession>
<dbReference type="GO" id="GO:0006508">
    <property type="term" value="P:proteolysis"/>
    <property type="evidence" value="ECO:0007669"/>
    <property type="project" value="UniProtKB-KW"/>
</dbReference>
<dbReference type="EnsemblMetazoa" id="RPRC011388-RA">
    <property type="protein sequence ID" value="RPRC011388-PA"/>
    <property type="gene ID" value="RPRC011388"/>
</dbReference>
<evidence type="ECO:0000256" key="4">
    <source>
        <dbReference type="ARBA" id="ARBA00022833"/>
    </source>
</evidence>
<evidence type="ECO:0000256" key="6">
    <source>
        <dbReference type="ARBA" id="ARBA00023157"/>
    </source>
</evidence>
<dbReference type="PANTHER" id="PTHR11905">
    <property type="entry name" value="ADAM A DISINTEGRIN AND METALLOPROTEASE DOMAIN"/>
    <property type="match status" value="1"/>
</dbReference>
<keyword evidence="2 8" id="KW-0479">Metal-binding</keyword>
<dbReference type="AlphaFoldDB" id="T1I519"/>
<keyword evidence="4 8" id="KW-0862">Zinc</keyword>
<evidence type="ECO:0000256" key="1">
    <source>
        <dbReference type="ARBA" id="ARBA00022670"/>
    </source>
</evidence>
<dbReference type="PANTHER" id="PTHR11905:SF247">
    <property type="entry name" value="PEPTIDASE M12B DOMAIN-CONTAINING PROTEIN"/>
    <property type="match status" value="1"/>
</dbReference>
<evidence type="ECO:0000313" key="9">
    <source>
        <dbReference type="EnsemblMetazoa" id="RPRC011388-PA"/>
    </source>
</evidence>